<dbReference type="EMBL" id="JACSQS010000010">
    <property type="protein sequence ID" value="MBD7954719.1"/>
    <property type="molecule type" value="Genomic_DNA"/>
</dbReference>
<keyword evidence="3" id="KW-1185">Reference proteome</keyword>
<reference evidence="2 3" key="1">
    <citation type="submission" date="2020-08" db="EMBL/GenBank/DDBJ databases">
        <title>A Genomic Blueprint of the Chicken Gut Microbiome.</title>
        <authorList>
            <person name="Gilroy R."/>
            <person name="Ravi A."/>
            <person name="Getino M."/>
            <person name="Pursley I."/>
            <person name="Horton D.L."/>
            <person name="Alikhan N.-F."/>
            <person name="Baker D."/>
            <person name="Gharbi K."/>
            <person name="Hall N."/>
            <person name="Watson M."/>
            <person name="Adriaenssens E.M."/>
            <person name="Foster-Nyarko E."/>
            <person name="Jarju S."/>
            <person name="Secka A."/>
            <person name="Antonio M."/>
            <person name="Oren A."/>
            <person name="Chaudhuri R."/>
            <person name="La Ragione R.M."/>
            <person name="Hildebrand F."/>
            <person name="Pallen M.J."/>
        </authorList>
    </citation>
    <scope>NUCLEOTIDE SEQUENCE [LARGE SCALE GENOMIC DNA]</scope>
    <source>
        <strain evidence="2 3">Sa5BUN4</strain>
    </source>
</reference>
<dbReference type="RefSeq" id="WP_191770864.1">
    <property type="nucleotide sequence ID" value="NZ_JACSQS010000010.1"/>
</dbReference>
<evidence type="ECO:0000313" key="2">
    <source>
        <dbReference type="EMBL" id="MBD7954719.1"/>
    </source>
</evidence>
<comment type="caution">
    <text evidence="2">The sequence shown here is derived from an EMBL/GenBank/DDBJ whole genome shotgun (WGS) entry which is preliminary data.</text>
</comment>
<protein>
    <recommendedName>
        <fullName evidence="1">Response receiver domain-containing protein</fullName>
    </recommendedName>
</protein>
<dbReference type="InterPro" id="IPR043834">
    <property type="entry name" value="REC"/>
</dbReference>
<organism evidence="2 3">
    <name type="scientific">Stenotrophomonas lacuserhaii</name>
    <dbReference type="NCBI Taxonomy" id="2760084"/>
    <lineage>
        <taxon>Bacteria</taxon>
        <taxon>Pseudomonadati</taxon>
        <taxon>Pseudomonadota</taxon>
        <taxon>Gammaproteobacteria</taxon>
        <taxon>Lysobacterales</taxon>
        <taxon>Lysobacteraceae</taxon>
        <taxon>Stenotrophomonas</taxon>
    </lineage>
</organism>
<feature type="domain" description="Response receiver" evidence="1">
    <location>
        <begin position="36"/>
        <end position="219"/>
    </location>
</feature>
<dbReference type="Proteomes" id="UP000636938">
    <property type="component" value="Unassembled WGS sequence"/>
</dbReference>
<gene>
    <name evidence="2" type="ORF">H9654_10975</name>
</gene>
<dbReference type="AlphaFoldDB" id="A0A8X8FUR0"/>
<evidence type="ECO:0000259" key="1">
    <source>
        <dbReference type="Pfam" id="PF19192"/>
    </source>
</evidence>
<name>A0A8X8FUR0_9GAMM</name>
<dbReference type="Pfam" id="PF19192">
    <property type="entry name" value="Response_reg_2"/>
    <property type="match status" value="1"/>
</dbReference>
<accession>A0A8X8FUR0</accession>
<evidence type="ECO:0000313" key="3">
    <source>
        <dbReference type="Proteomes" id="UP000636938"/>
    </source>
</evidence>
<proteinExistence type="predicted"/>
<sequence length="564" mass="62070">MDKTDLQGAQQQDADGRCVDAHSEWDIHVDLAVKEFLKTAVVIDNEPELVTSPRAEMSGEIAADSGLGDEAATLEVPEPVVELSAHGLDVRGISDDFSSRGIACAFVLPNDADGNVAQKIERAVSASMVSDLVIIDWYLQPQDSSVTIKVVEEIARRDHGENGRLRLVCIYTGEVLSHGIFDDVKSAMLRGGISLADVPGQDFCAAGESTVVVMKNKTSTPVSLLPSELIRAFGYFADGLVPSFALAAVGAIRKSAHHMLTRFGAWLDPAYVANYTITNPREDVPQMIRELLVSECDSALGLERVADRFLDKRPVMGWLEAKKSQVTEQKKGDSIVDFSLLKEIVEGGVKDDKVFRGIDRDVQLLRERRWLISSSLAGSIEKSKQSEHEFARLVALKREAHGRSKVPSDEHWRPSLTTGSLVTYRPGAGADIEYLICLTPACDTLRLKEDAAFVFLRARVNAEKYGLVIREAGAVEKCLEIDSKRPFIRSFNFAPDNSMQRVLAGRENNSFVFCDVENAKFEWIGEIRYTRAVSEAAAMLGSWMRIGVSDSEYLRLSSLGKIGK</sequence>